<evidence type="ECO:0000313" key="4">
    <source>
        <dbReference type="Proteomes" id="UP001057375"/>
    </source>
</evidence>
<feature type="coiled-coil region" evidence="1">
    <location>
        <begin position="585"/>
        <end position="640"/>
    </location>
</feature>
<feature type="region of interest" description="Disordered" evidence="2">
    <location>
        <begin position="452"/>
        <end position="479"/>
    </location>
</feature>
<keyword evidence="4" id="KW-1185">Reference proteome</keyword>
<reference evidence="3" key="1">
    <citation type="submission" date="2022-03" db="EMBL/GenBank/DDBJ databases">
        <title>Draft genome sequence of Aduncisulcus paluster, a free-living microaerophilic Fornicata.</title>
        <authorList>
            <person name="Yuyama I."/>
            <person name="Kume K."/>
            <person name="Tamura T."/>
            <person name="Inagaki Y."/>
            <person name="Hashimoto T."/>
        </authorList>
    </citation>
    <scope>NUCLEOTIDE SEQUENCE</scope>
    <source>
        <strain evidence="3">NY0171</strain>
    </source>
</reference>
<evidence type="ECO:0000256" key="2">
    <source>
        <dbReference type="SAM" id="MobiDB-lite"/>
    </source>
</evidence>
<accession>A0ABQ5K1I5</accession>
<feature type="compositionally biased region" description="Acidic residues" evidence="2">
    <location>
        <begin position="408"/>
        <end position="421"/>
    </location>
</feature>
<feature type="compositionally biased region" description="Basic and acidic residues" evidence="2">
    <location>
        <begin position="396"/>
        <end position="407"/>
    </location>
</feature>
<keyword evidence="1" id="KW-0175">Coiled coil</keyword>
<comment type="caution">
    <text evidence="3">The sequence shown here is derived from an EMBL/GenBank/DDBJ whole genome shotgun (WGS) entry which is preliminary data.</text>
</comment>
<protein>
    <submittedName>
        <fullName evidence="3">Uncharacterized protein</fullName>
    </submittedName>
</protein>
<evidence type="ECO:0000313" key="3">
    <source>
        <dbReference type="EMBL" id="GKT21201.1"/>
    </source>
</evidence>
<dbReference type="Proteomes" id="UP001057375">
    <property type="component" value="Unassembled WGS sequence"/>
</dbReference>
<name>A0ABQ5K1I5_9EUKA</name>
<sequence length="725" mass="80527">MPNHLSSEEGYTLESSSVVPICNGSFSLVPNSSSNKLKPIYNHIYAHACLELSESEDCCQQAQLLTLPSGHEINVIIYPSHVSNPSYAAVSLQAHALPSFASVTLPRVLMECKLVHKENDSESVVIKEVYNFPKGHREGLFVPLGPRSNIFESSYGFLHDNKVLFDIHVMILDEGLTMHECKCLHSLEKLLSSPNYQLNETQIAETLKDLTPSSEMKDAYGSRTNLIAREILAVASHTIDGETNPVKCAFVSRQPKIIEMAAMLVSLISEDNASQQVASNMGRILKFHSPCSCVSAILGSIRIVFGCVAEFLSLSIATEMAQRHISERARRCALLDDIESPVNRYLRSRRLRAREVLASSTESEFIDDDDRDPHHDNAQDDDSLPKRIQSPVHDVSSNEEHEERMSSDDSDNWIDLGEDSDEKTGCDSIHIHDKDGDVDLIITAEITHGCADSCEEEEEEEGQAPGEDQTHINTSTCDSSMQTPPFLSHCVLNDASRTSRSIRPSNSDISCIMPPKKILTPDDSVRDFDAADLSKEELIQRCAILEMKVATMSPFVLLELRERESAASRAALLAEQKMIMCCIEKRHLEQERMELGDKLSFLSHENERLSKQTEELKETLGEKEKEVSQYSKTLDVLQTRIKNFDSQLSCLHQSSSTADKLSVSRLPIGYPTDGGYVSDIASKVVELLRHGEIAPCIPTTPGSSPHQKPVVLLKASRCPSDIPKK</sequence>
<feature type="compositionally biased region" description="Acidic residues" evidence="2">
    <location>
        <begin position="453"/>
        <end position="462"/>
    </location>
</feature>
<proteinExistence type="predicted"/>
<gene>
    <name evidence="3" type="ORF">ADUPG1_011835</name>
</gene>
<evidence type="ECO:0000256" key="1">
    <source>
        <dbReference type="SAM" id="Coils"/>
    </source>
</evidence>
<feature type="region of interest" description="Disordered" evidence="2">
    <location>
        <begin position="362"/>
        <end position="422"/>
    </location>
</feature>
<dbReference type="EMBL" id="BQXS01012303">
    <property type="protein sequence ID" value="GKT21201.1"/>
    <property type="molecule type" value="Genomic_DNA"/>
</dbReference>
<organism evidence="3 4">
    <name type="scientific">Aduncisulcus paluster</name>
    <dbReference type="NCBI Taxonomy" id="2918883"/>
    <lineage>
        <taxon>Eukaryota</taxon>
        <taxon>Metamonada</taxon>
        <taxon>Carpediemonas-like organisms</taxon>
        <taxon>Aduncisulcus</taxon>
    </lineage>
</organism>